<evidence type="ECO:0000313" key="2">
    <source>
        <dbReference type="EMBL" id="CRL24978.1"/>
    </source>
</evidence>
<protein>
    <submittedName>
        <fullName evidence="2">Str. FM013</fullName>
    </submittedName>
</protein>
<dbReference type="EMBL" id="HG793146">
    <property type="protein sequence ID" value="CRL24978.1"/>
    <property type="molecule type" value="Genomic_DNA"/>
</dbReference>
<keyword evidence="3" id="KW-1185">Reference proteome</keyword>
<sequence length="71" mass="8074">MTAQTRYLADLRIARQVKPTRPGLLTPSTLTRRDINQSPRLTIAESPPQKAPDVPYKRVLIDANWKTNYAV</sequence>
<dbReference type="Proteomes" id="UP000053732">
    <property type="component" value="Unassembled WGS sequence"/>
</dbReference>
<dbReference type="AlphaFoldDB" id="A0A0G4PF81"/>
<evidence type="ECO:0000313" key="3">
    <source>
        <dbReference type="Proteomes" id="UP000053732"/>
    </source>
</evidence>
<dbReference type="STRING" id="1429867.A0A0G4PF81"/>
<accession>A0A0G4PF81</accession>
<reference evidence="2 3" key="1">
    <citation type="journal article" date="2014" name="Nat. Commun.">
        <title>Multiple recent horizontal transfers of a large genomic region in cheese making fungi.</title>
        <authorList>
            <person name="Cheeseman K."/>
            <person name="Ropars J."/>
            <person name="Renault P."/>
            <person name="Dupont J."/>
            <person name="Gouzy J."/>
            <person name="Branca A."/>
            <person name="Abraham A.L."/>
            <person name="Ceppi M."/>
            <person name="Conseiller E."/>
            <person name="Debuchy R."/>
            <person name="Malagnac F."/>
            <person name="Goarin A."/>
            <person name="Silar P."/>
            <person name="Lacoste S."/>
            <person name="Sallet E."/>
            <person name="Bensimon A."/>
            <person name="Giraud T."/>
            <person name="Brygoo Y."/>
        </authorList>
    </citation>
    <scope>NUCLEOTIDE SEQUENCE [LARGE SCALE GENOMIC DNA]</scope>
    <source>
        <strain evidence="3">FM 013</strain>
    </source>
</reference>
<evidence type="ECO:0000256" key="1">
    <source>
        <dbReference type="SAM" id="MobiDB-lite"/>
    </source>
</evidence>
<organism evidence="2 3">
    <name type="scientific">Penicillium camemberti (strain FM 013)</name>
    <dbReference type="NCBI Taxonomy" id="1429867"/>
    <lineage>
        <taxon>Eukaryota</taxon>
        <taxon>Fungi</taxon>
        <taxon>Dikarya</taxon>
        <taxon>Ascomycota</taxon>
        <taxon>Pezizomycotina</taxon>
        <taxon>Eurotiomycetes</taxon>
        <taxon>Eurotiomycetidae</taxon>
        <taxon>Eurotiales</taxon>
        <taxon>Aspergillaceae</taxon>
        <taxon>Penicillium</taxon>
    </lineage>
</organism>
<name>A0A0G4PF81_PENC3</name>
<proteinExistence type="predicted"/>
<gene>
    <name evidence="2" type="ORF">PCAMFM013_S013g000221</name>
</gene>
<feature type="compositionally biased region" description="Polar residues" evidence="1">
    <location>
        <begin position="26"/>
        <end position="40"/>
    </location>
</feature>
<feature type="region of interest" description="Disordered" evidence="1">
    <location>
        <begin position="22"/>
        <end position="53"/>
    </location>
</feature>